<evidence type="ECO:0000256" key="5">
    <source>
        <dbReference type="ARBA" id="ARBA00022747"/>
    </source>
</evidence>
<dbReference type="NCBIfam" id="TIGR00675">
    <property type="entry name" value="dcm"/>
    <property type="match status" value="1"/>
</dbReference>
<dbReference type="InterPro" id="IPR050390">
    <property type="entry name" value="C5-Methyltransferase"/>
</dbReference>
<dbReference type="PANTHER" id="PTHR10629:SF52">
    <property type="entry name" value="DNA (CYTOSINE-5)-METHYLTRANSFERASE 1"/>
    <property type="match status" value="1"/>
</dbReference>
<evidence type="ECO:0000256" key="6">
    <source>
        <dbReference type="ARBA" id="ARBA00047422"/>
    </source>
</evidence>
<keyword evidence="10" id="KW-1185">Reference proteome</keyword>
<dbReference type="Pfam" id="PF00145">
    <property type="entry name" value="DNA_methylase"/>
    <property type="match status" value="1"/>
</dbReference>
<dbReference type="EMBL" id="JACHTF010000020">
    <property type="protein sequence ID" value="MBB1061867.1"/>
    <property type="molecule type" value="Genomic_DNA"/>
</dbReference>
<dbReference type="GO" id="GO:0044027">
    <property type="term" value="P:negative regulation of gene expression via chromosomal CpG island methylation"/>
    <property type="evidence" value="ECO:0007669"/>
    <property type="project" value="TreeGrafter"/>
</dbReference>
<comment type="similarity">
    <text evidence="7 8">Belongs to the class I-like SAM-binding methyltransferase superfamily. C5-methyltransferase family.</text>
</comment>
<comment type="caution">
    <text evidence="9">The sequence shown here is derived from an EMBL/GenBank/DDBJ whole genome shotgun (WGS) entry which is preliminary data.</text>
</comment>
<keyword evidence="4 7" id="KW-0949">S-adenosyl-L-methionine</keyword>
<keyword evidence="3 7" id="KW-0808">Transferase</keyword>
<dbReference type="SUPFAM" id="SSF53335">
    <property type="entry name" value="S-adenosyl-L-methionine-dependent methyltransferases"/>
    <property type="match status" value="1"/>
</dbReference>
<keyword evidence="5" id="KW-0680">Restriction system</keyword>
<evidence type="ECO:0000313" key="9">
    <source>
        <dbReference type="EMBL" id="MBB1061867.1"/>
    </source>
</evidence>
<dbReference type="InterPro" id="IPR001525">
    <property type="entry name" value="C5_MeTfrase"/>
</dbReference>
<evidence type="ECO:0000256" key="8">
    <source>
        <dbReference type="RuleBase" id="RU000416"/>
    </source>
</evidence>
<dbReference type="InterPro" id="IPR029063">
    <property type="entry name" value="SAM-dependent_MTases_sf"/>
</dbReference>
<dbReference type="Gene3D" id="3.40.50.150">
    <property type="entry name" value="Vaccinia Virus protein VP39"/>
    <property type="match status" value="1"/>
</dbReference>
<dbReference type="PROSITE" id="PS00095">
    <property type="entry name" value="C5_MTASE_2"/>
    <property type="match status" value="1"/>
</dbReference>
<gene>
    <name evidence="9" type="ORF">H4F98_14930</name>
</gene>
<evidence type="ECO:0000313" key="10">
    <source>
        <dbReference type="Proteomes" id="UP000523196"/>
    </source>
</evidence>
<dbReference type="PANTHER" id="PTHR10629">
    <property type="entry name" value="CYTOSINE-SPECIFIC METHYLTRANSFERASE"/>
    <property type="match status" value="1"/>
</dbReference>
<evidence type="ECO:0000256" key="4">
    <source>
        <dbReference type="ARBA" id="ARBA00022691"/>
    </source>
</evidence>
<comment type="catalytic activity">
    <reaction evidence="6">
        <text>a 2'-deoxycytidine in DNA + S-adenosyl-L-methionine = a 5-methyl-2'-deoxycytidine in DNA + S-adenosyl-L-homocysteine + H(+)</text>
        <dbReference type="Rhea" id="RHEA:13681"/>
        <dbReference type="Rhea" id="RHEA-COMP:11369"/>
        <dbReference type="Rhea" id="RHEA-COMP:11370"/>
        <dbReference type="ChEBI" id="CHEBI:15378"/>
        <dbReference type="ChEBI" id="CHEBI:57856"/>
        <dbReference type="ChEBI" id="CHEBI:59789"/>
        <dbReference type="ChEBI" id="CHEBI:85452"/>
        <dbReference type="ChEBI" id="CHEBI:85454"/>
        <dbReference type="EC" id="2.1.1.37"/>
    </reaction>
</comment>
<keyword evidence="2 7" id="KW-0489">Methyltransferase</keyword>
<name>A0A7W3TP19_9GAMM</name>
<dbReference type="Gene3D" id="3.90.120.10">
    <property type="entry name" value="DNA Methylase, subunit A, domain 2"/>
    <property type="match status" value="1"/>
</dbReference>
<organism evidence="9 10">
    <name type="scientific">Marilutibacter spongiae</name>
    <dbReference type="NCBI Taxonomy" id="2025720"/>
    <lineage>
        <taxon>Bacteria</taxon>
        <taxon>Pseudomonadati</taxon>
        <taxon>Pseudomonadota</taxon>
        <taxon>Gammaproteobacteria</taxon>
        <taxon>Lysobacterales</taxon>
        <taxon>Lysobacteraceae</taxon>
        <taxon>Marilutibacter</taxon>
    </lineage>
</organism>
<feature type="active site" evidence="7">
    <location>
        <position position="82"/>
    </location>
</feature>
<dbReference type="GO" id="GO:0032259">
    <property type="term" value="P:methylation"/>
    <property type="evidence" value="ECO:0007669"/>
    <property type="project" value="UniProtKB-KW"/>
</dbReference>
<evidence type="ECO:0000256" key="3">
    <source>
        <dbReference type="ARBA" id="ARBA00022679"/>
    </source>
</evidence>
<dbReference type="GO" id="GO:0009307">
    <property type="term" value="P:DNA restriction-modification system"/>
    <property type="evidence" value="ECO:0007669"/>
    <property type="project" value="UniProtKB-KW"/>
</dbReference>
<protein>
    <recommendedName>
        <fullName evidence="1">DNA (cytosine-5-)-methyltransferase</fullName>
        <ecNumber evidence="1">2.1.1.37</ecNumber>
    </recommendedName>
</protein>
<evidence type="ECO:0000256" key="7">
    <source>
        <dbReference type="PROSITE-ProRule" id="PRU01016"/>
    </source>
</evidence>
<dbReference type="RefSeq" id="WP_182688636.1">
    <property type="nucleotide sequence ID" value="NZ_JACHTF010000020.1"/>
</dbReference>
<reference evidence="9 10" key="1">
    <citation type="submission" date="2020-08" db="EMBL/GenBank/DDBJ databases">
        <authorList>
            <person name="Xu S."/>
            <person name="Li A."/>
        </authorList>
    </citation>
    <scope>NUCLEOTIDE SEQUENCE [LARGE SCALE GENOMIC DNA]</scope>
    <source>
        <strain evidence="9 10">119BY6-57</strain>
    </source>
</reference>
<evidence type="ECO:0000256" key="1">
    <source>
        <dbReference type="ARBA" id="ARBA00011975"/>
    </source>
</evidence>
<dbReference type="AlphaFoldDB" id="A0A7W3TP19"/>
<sequence length="344" mass="37816">MKKHRIYAVDLFCGVGGLSLGLNNAGVSVVAGYDFDESCRAAYEANIKAPFHARDIRDVCGKELAALFPEHGLKLMAGCAPCQPFSTHMRGLDTSQDAKWSLLDEFSRLIEEVRPDFVTMENVAGLRRTAVFKRFVERLLSNGFSVQERLCYGPRFGLAQRRRRLVLIASAIGELDPLPDSSAGTLTVRQVIGELPAIGAGEQHPTDPLHKARSLSPLNMKRIKASRPGGTWHDWPLDLRSACHRKSTGSTFRSVYARMAWDEPAPTITTQSYNFGTGRFGHPVQDRAITLREAALLQGFPCDYKFFGSDGSIDFMTVGKHIGNAVPPPLGAAVGRHLVKHLKS</sequence>
<dbReference type="GO" id="GO:0003886">
    <property type="term" value="F:DNA (cytosine-5-)-methyltransferase activity"/>
    <property type="evidence" value="ECO:0007669"/>
    <property type="project" value="UniProtKB-EC"/>
</dbReference>
<proteinExistence type="inferred from homology"/>
<dbReference type="PROSITE" id="PS51679">
    <property type="entry name" value="SAM_MT_C5"/>
    <property type="match status" value="1"/>
</dbReference>
<dbReference type="InterPro" id="IPR031303">
    <property type="entry name" value="C5_meth_CS"/>
</dbReference>
<dbReference type="PRINTS" id="PR00105">
    <property type="entry name" value="C5METTRFRASE"/>
</dbReference>
<evidence type="ECO:0000256" key="2">
    <source>
        <dbReference type="ARBA" id="ARBA00022603"/>
    </source>
</evidence>
<dbReference type="EC" id="2.1.1.37" evidence="1"/>
<accession>A0A7W3TP19</accession>
<dbReference type="GO" id="GO:0003677">
    <property type="term" value="F:DNA binding"/>
    <property type="evidence" value="ECO:0007669"/>
    <property type="project" value="TreeGrafter"/>
</dbReference>
<dbReference type="Proteomes" id="UP000523196">
    <property type="component" value="Unassembled WGS sequence"/>
</dbReference>